<reference evidence="16 17" key="1">
    <citation type="submission" date="2012-06" db="EMBL/GenBank/DDBJ databases">
        <title>The complete chromosome of genome of Turneriella parva DSM 21527.</title>
        <authorList>
            <consortium name="US DOE Joint Genome Institute (JGI-PGF)"/>
            <person name="Lucas S."/>
            <person name="Han J."/>
            <person name="Lapidus A."/>
            <person name="Bruce D."/>
            <person name="Goodwin L."/>
            <person name="Pitluck S."/>
            <person name="Peters L."/>
            <person name="Kyrpides N."/>
            <person name="Mavromatis K."/>
            <person name="Ivanova N."/>
            <person name="Mikhailova N."/>
            <person name="Chertkov O."/>
            <person name="Detter J.C."/>
            <person name="Tapia R."/>
            <person name="Han C."/>
            <person name="Land M."/>
            <person name="Hauser L."/>
            <person name="Markowitz V."/>
            <person name="Cheng J.-F."/>
            <person name="Hugenholtz P."/>
            <person name="Woyke T."/>
            <person name="Wu D."/>
            <person name="Gronow S."/>
            <person name="Wellnitz S."/>
            <person name="Brambilla E."/>
            <person name="Klenk H.-P."/>
            <person name="Eisen J.A."/>
        </authorList>
    </citation>
    <scope>NUCLEOTIDE SEQUENCE [LARGE SCALE GENOMIC DNA]</scope>
    <source>
        <strain evidence="17">ATCC BAA-1111 / DSM 21527 / NCTC 11395 / H</strain>
    </source>
</reference>
<dbReference type="HOGENOM" id="CLU_000604_78_2_12"/>
<dbReference type="PATRIC" id="fig|869212.3.peg.2243"/>
<dbReference type="InterPro" id="IPR017911">
    <property type="entry name" value="MacB-like_ATP-bd"/>
</dbReference>
<accession>I4B6G9</accession>
<evidence type="ECO:0000256" key="10">
    <source>
        <dbReference type="ARBA" id="ARBA00023251"/>
    </source>
</evidence>
<dbReference type="KEGG" id="tpx:Turpa_2231"/>
<keyword evidence="6" id="KW-0547">Nucleotide-binding</keyword>
<keyword evidence="5 14" id="KW-0812">Transmembrane</keyword>
<evidence type="ECO:0000313" key="16">
    <source>
        <dbReference type="EMBL" id="AFM12876.1"/>
    </source>
</evidence>
<dbReference type="SUPFAM" id="SSF52540">
    <property type="entry name" value="P-loop containing nucleoside triphosphate hydrolases"/>
    <property type="match status" value="1"/>
</dbReference>
<dbReference type="PROSITE" id="PS50893">
    <property type="entry name" value="ABC_TRANSPORTER_2"/>
    <property type="match status" value="1"/>
</dbReference>
<dbReference type="CDD" id="cd03255">
    <property type="entry name" value="ABC_MJ0796_LolCDE_FtsE"/>
    <property type="match status" value="1"/>
</dbReference>
<keyword evidence="3" id="KW-1003">Cell membrane</keyword>
<evidence type="ECO:0000256" key="1">
    <source>
        <dbReference type="ARBA" id="ARBA00004429"/>
    </source>
</evidence>
<evidence type="ECO:0000313" key="17">
    <source>
        <dbReference type="Proteomes" id="UP000006048"/>
    </source>
</evidence>
<name>I4B6G9_TURPD</name>
<evidence type="ECO:0000256" key="8">
    <source>
        <dbReference type="ARBA" id="ARBA00022989"/>
    </source>
</evidence>
<comment type="subcellular location">
    <subcellularLocation>
        <location evidence="1">Cell inner membrane</location>
        <topology evidence="1">Multi-pass membrane protein</topology>
    </subcellularLocation>
</comment>
<sequence>MIEIHNLCKSYSHGGGTVHALSNVSLEIAPDEFVAIMGRSGSGKSTLLQILGLLDVPTSGSYRLFGKEVAHLAEDELAILRRQTLGFIFQQFHLLPRLKAIDNVGMPLLYSGRTGLAHSPERLMQDVGLADRAQHRPSEMSGGQQQRVAIARSLVNAPRILLADEPTGNLDTASQHDILELLTQMHQQGLGVIVVTHDEEVAERTHRIIRMQDGEIISDKRQARRGAVPVSPRINSGANRGDEQASPSRGRYALELFKEGYRAVLANKLRSALSMLGITIGVASVIAMLALGRGAQESIESQLKSLGANVIVLRPNVARVGGVAQETGSPARIAFEDIAWVRERIPGVRAVAGNVTGRGQVSYANRNWNTQIQGVTTDYATIRSATPFIGRMFTAKEAQQRARVALAGLTVVRELFGSENPVGQFIKINKVNFQIIGVMPEKGGTGYRDQDDVIVIPLQTAMYRLLGKQFVDSLDIESDGVVNLDDLGSAVQRGMSTRHRVPVSLQEDGYQIMNLADIRSAVSATSETMSALLAAIAAVSLLVGGIGIMNIMLVSVTERTREIGLRKAVGARSKDILFQFLVETLAVSVSGGILGLMLGVAISVGMSTLAGWSTSISGFSVLLSVVFSVFVGLVFGIYPARKAALLNPIQALRHE</sequence>
<evidence type="ECO:0000256" key="13">
    <source>
        <dbReference type="SAM" id="MobiDB-lite"/>
    </source>
</evidence>
<dbReference type="AlphaFoldDB" id="I4B6G9"/>
<comment type="similarity">
    <text evidence="11">Belongs to the ABC-4 integral membrane protein family.</text>
</comment>
<evidence type="ECO:0000256" key="4">
    <source>
        <dbReference type="ARBA" id="ARBA00022519"/>
    </source>
</evidence>
<dbReference type="InterPro" id="IPR017871">
    <property type="entry name" value="ABC_transporter-like_CS"/>
</dbReference>
<keyword evidence="10" id="KW-0046">Antibiotic resistance</keyword>
<dbReference type="OrthoDB" id="9770036at2"/>
<feature type="transmembrane region" description="Helical" evidence="14">
    <location>
        <begin position="531"/>
        <end position="556"/>
    </location>
</feature>
<feature type="transmembrane region" description="Helical" evidence="14">
    <location>
        <begin position="577"/>
        <end position="604"/>
    </location>
</feature>
<dbReference type="InterPro" id="IPR003838">
    <property type="entry name" value="ABC3_permease_C"/>
</dbReference>
<dbReference type="RefSeq" id="WP_014803382.1">
    <property type="nucleotide sequence ID" value="NC_018020.1"/>
</dbReference>
<keyword evidence="7" id="KW-0067">ATP-binding</keyword>
<keyword evidence="2" id="KW-0813">Transport</keyword>
<dbReference type="GO" id="GO:0016887">
    <property type="term" value="F:ATP hydrolysis activity"/>
    <property type="evidence" value="ECO:0007669"/>
    <property type="project" value="InterPro"/>
</dbReference>
<dbReference type="Proteomes" id="UP000006048">
    <property type="component" value="Chromosome"/>
</dbReference>
<dbReference type="Pfam" id="PF12704">
    <property type="entry name" value="MacB_PCD"/>
    <property type="match status" value="1"/>
</dbReference>
<dbReference type="PANTHER" id="PTHR30572">
    <property type="entry name" value="MEMBRANE COMPONENT OF TRANSPORTER-RELATED"/>
    <property type="match status" value="1"/>
</dbReference>
<keyword evidence="17" id="KW-1185">Reference proteome</keyword>
<dbReference type="InterPro" id="IPR003439">
    <property type="entry name" value="ABC_transporter-like_ATP-bd"/>
</dbReference>
<comment type="similarity">
    <text evidence="12">Belongs to the ABC transporter superfamily. Macrolide exporter (TC 3.A.1.122) family.</text>
</comment>
<feature type="region of interest" description="Disordered" evidence="13">
    <location>
        <begin position="220"/>
        <end position="246"/>
    </location>
</feature>
<evidence type="ECO:0000256" key="9">
    <source>
        <dbReference type="ARBA" id="ARBA00023136"/>
    </source>
</evidence>
<dbReference type="SMART" id="SM00382">
    <property type="entry name" value="AAA"/>
    <property type="match status" value="1"/>
</dbReference>
<dbReference type="Gene3D" id="3.40.50.300">
    <property type="entry name" value="P-loop containing nucleotide triphosphate hydrolases"/>
    <property type="match status" value="1"/>
</dbReference>
<keyword evidence="9 14" id="KW-0472">Membrane</keyword>
<dbReference type="Pfam" id="PF00005">
    <property type="entry name" value="ABC_tran"/>
    <property type="match status" value="1"/>
</dbReference>
<protein>
    <submittedName>
        <fullName evidence="16">ABC transporter related protein</fullName>
    </submittedName>
</protein>
<dbReference type="PROSITE" id="PS00211">
    <property type="entry name" value="ABC_TRANSPORTER_1"/>
    <property type="match status" value="1"/>
</dbReference>
<dbReference type="GO" id="GO:0022857">
    <property type="term" value="F:transmembrane transporter activity"/>
    <property type="evidence" value="ECO:0007669"/>
    <property type="project" value="TreeGrafter"/>
</dbReference>
<evidence type="ECO:0000256" key="12">
    <source>
        <dbReference type="ARBA" id="ARBA00038388"/>
    </source>
</evidence>
<dbReference type="Pfam" id="PF02687">
    <property type="entry name" value="FtsX"/>
    <property type="match status" value="1"/>
</dbReference>
<evidence type="ECO:0000256" key="6">
    <source>
        <dbReference type="ARBA" id="ARBA00022741"/>
    </source>
</evidence>
<dbReference type="PANTHER" id="PTHR30572:SF4">
    <property type="entry name" value="ABC TRANSPORTER PERMEASE YTRF"/>
    <property type="match status" value="1"/>
</dbReference>
<evidence type="ECO:0000256" key="5">
    <source>
        <dbReference type="ARBA" id="ARBA00022692"/>
    </source>
</evidence>
<dbReference type="GO" id="GO:0005886">
    <property type="term" value="C:plasma membrane"/>
    <property type="evidence" value="ECO:0007669"/>
    <property type="project" value="UniProtKB-SubCell"/>
</dbReference>
<keyword evidence="4" id="KW-0997">Cell inner membrane</keyword>
<dbReference type="GO" id="GO:0098796">
    <property type="term" value="C:membrane protein complex"/>
    <property type="evidence" value="ECO:0007669"/>
    <property type="project" value="UniProtKB-ARBA"/>
</dbReference>
<dbReference type="InterPro" id="IPR003593">
    <property type="entry name" value="AAA+_ATPase"/>
</dbReference>
<dbReference type="STRING" id="869212.Turpa_2231"/>
<organism evidence="16 17">
    <name type="scientific">Turneriella parva (strain ATCC BAA-1111 / DSM 21527 / NCTC 11395 / H)</name>
    <name type="common">Leptospira parva</name>
    <dbReference type="NCBI Taxonomy" id="869212"/>
    <lineage>
        <taxon>Bacteria</taxon>
        <taxon>Pseudomonadati</taxon>
        <taxon>Spirochaetota</taxon>
        <taxon>Spirochaetia</taxon>
        <taxon>Leptospirales</taxon>
        <taxon>Leptospiraceae</taxon>
        <taxon>Turneriella</taxon>
    </lineage>
</organism>
<evidence type="ECO:0000259" key="15">
    <source>
        <dbReference type="PROSITE" id="PS50893"/>
    </source>
</evidence>
<dbReference type="InterPro" id="IPR050250">
    <property type="entry name" value="Macrolide_Exporter_MacB"/>
</dbReference>
<dbReference type="InterPro" id="IPR025857">
    <property type="entry name" value="MacB_PCD"/>
</dbReference>
<dbReference type="InterPro" id="IPR027417">
    <property type="entry name" value="P-loop_NTPase"/>
</dbReference>
<feature type="transmembrane region" description="Helical" evidence="14">
    <location>
        <begin position="616"/>
        <end position="638"/>
    </location>
</feature>
<proteinExistence type="inferred from homology"/>
<evidence type="ECO:0000256" key="11">
    <source>
        <dbReference type="ARBA" id="ARBA00038076"/>
    </source>
</evidence>
<dbReference type="GO" id="GO:0046677">
    <property type="term" value="P:response to antibiotic"/>
    <property type="evidence" value="ECO:0007669"/>
    <property type="project" value="UniProtKB-KW"/>
</dbReference>
<evidence type="ECO:0000256" key="14">
    <source>
        <dbReference type="SAM" id="Phobius"/>
    </source>
</evidence>
<keyword evidence="8 14" id="KW-1133">Transmembrane helix</keyword>
<evidence type="ECO:0000256" key="7">
    <source>
        <dbReference type="ARBA" id="ARBA00022840"/>
    </source>
</evidence>
<gene>
    <name evidence="16" type="ordered locus">Turpa_2231</name>
</gene>
<dbReference type="GO" id="GO:0005524">
    <property type="term" value="F:ATP binding"/>
    <property type="evidence" value="ECO:0007669"/>
    <property type="project" value="UniProtKB-KW"/>
</dbReference>
<dbReference type="EMBL" id="CP002959">
    <property type="protein sequence ID" value="AFM12876.1"/>
    <property type="molecule type" value="Genomic_DNA"/>
</dbReference>
<evidence type="ECO:0000256" key="2">
    <source>
        <dbReference type="ARBA" id="ARBA00022448"/>
    </source>
</evidence>
<feature type="domain" description="ABC transporter" evidence="15">
    <location>
        <begin position="2"/>
        <end position="238"/>
    </location>
</feature>
<dbReference type="FunFam" id="3.40.50.300:FF:000032">
    <property type="entry name" value="Export ABC transporter ATP-binding protein"/>
    <property type="match status" value="1"/>
</dbReference>
<evidence type="ECO:0000256" key="3">
    <source>
        <dbReference type="ARBA" id="ARBA00022475"/>
    </source>
</evidence>